<dbReference type="Pfam" id="PF06570">
    <property type="entry name" value="DUF1129"/>
    <property type="match status" value="1"/>
</dbReference>
<sequence>MTEEQQVNGQAETQARQAKIKELYPQLTKRNADFMHQFNRYFDTQAYKGDGQLLELTMLEDLVAGQKEGRTAQQLYGQPSLYAQTVVQGSREQPAYQGNNPFWHYWLEGGLFIGGLFAAVSGITMLLNSGNNADQATGLVTLILNFIFGGLAIAVLTKFQPDTSKPKGQQGLGRYIGVAVVTLIVWIIFITGSAVLIPSTLNIQLPAFVYIAIAALSFVGRWWFKKEYNIKSSIF</sequence>
<evidence type="ECO:0000313" key="1">
    <source>
        <dbReference type="EMBL" id="AMB99350.1"/>
    </source>
</evidence>
<dbReference type="Proteomes" id="UP000062260">
    <property type="component" value="Chromosome"/>
</dbReference>
<reference evidence="2" key="2">
    <citation type="submission" date="2016-01" db="EMBL/GenBank/DDBJ databases">
        <title>Six Aerococcus type strain genome sequencing and assembly using PacBio and Illumina Hiseq.</title>
        <authorList>
            <person name="Carkaci D."/>
            <person name="Dargis R."/>
            <person name="Nielsen X.C."/>
            <person name="Skovgaard O."/>
            <person name="Fuursted K."/>
            <person name="Christensen J.J."/>
        </authorList>
    </citation>
    <scope>NUCLEOTIDE SEQUENCE [LARGE SCALE GENOMIC DNA]</scope>
    <source>
        <strain evidence="2">CCUG42038B</strain>
    </source>
</reference>
<name>A0A0X8FL82_9LACT</name>
<dbReference type="InterPro" id="IPR009214">
    <property type="entry name" value="DUF1129"/>
</dbReference>
<dbReference type="AlphaFoldDB" id="A0A0X8FL82"/>
<evidence type="ECO:0000313" key="2">
    <source>
        <dbReference type="Proteomes" id="UP000062260"/>
    </source>
</evidence>
<accession>A0A0X8FL82</accession>
<gene>
    <name evidence="1" type="ORF">AWM75_04750</name>
</gene>
<dbReference type="KEGG" id="auh:AWM75_04750"/>
<organism evidence="1 2">
    <name type="scientific">Aerococcus urinaehominis</name>
    <dbReference type="NCBI Taxonomy" id="128944"/>
    <lineage>
        <taxon>Bacteria</taxon>
        <taxon>Bacillati</taxon>
        <taxon>Bacillota</taxon>
        <taxon>Bacilli</taxon>
        <taxon>Lactobacillales</taxon>
        <taxon>Aerococcaceae</taxon>
        <taxon>Aerococcus</taxon>
    </lineage>
</organism>
<keyword evidence="2" id="KW-1185">Reference proteome</keyword>
<proteinExistence type="predicted"/>
<dbReference type="EMBL" id="CP014163">
    <property type="protein sequence ID" value="AMB99350.1"/>
    <property type="molecule type" value="Genomic_DNA"/>
</dbReference>
<dbReference type="RefSeq" id="WP_067978897.1">
    <property type="nucleotide sequence ID" value="NZ_CP014163.1"/>
</dbReference>
<protein>
    <submittedName>
        <fullName evidence="1">Uncharacterized protein</fullName>
    </submittedName>
</protein>
<dbReference type="PIRSF" id="PIRSF033111">
    <property type="entry name" value="UCP033111"/>
    <property type="match status" value="1"/>
</dbReference>
<reference evidence="1 2" key="1">
    <citation type="journal article" date="2016" name="Genome Announc.">
        <title>Complete Genome Sequences of Aerococcus christensenii CCUG 28831T, Aerococcus sanguinicola CCUG 43001T, Aerococcus urinae CCUG 36881T, Aerococcus urinaeequi CCUG 28094T, Aerococcus urinaehominis CCUG 42038 BT, and Aerococcus viridans CCUG 4311T.</title>
        <authorList>
            <person name="Carkaci D."/>
            <person name="Dargis R."/>
            <person name="Nielsen X.C."/>
            <person name="Skovgaard O."/>
            <person name="Fuursted K."/>
            <person name="Christensen J.J."/>
        </authorList>
    </citation>
    <scope>NUCLEOTIDE SEQUENCE [LARGE SCALE GENOMIC DNA]</scope>
    <source>
        <strain evidence="1 2">CCUG42038B</strain>
    </source>
</reference>
<dbReference type="STRING" id="128944.AWM75_04750"/>
<dbReference type="OrthoDB" id="2360056at2"/>